<dbReference type="InterPro" id="IPR036691">
    <property type="entry name" value="Endo/exonu/phosph_ase_sf"/>
</dbReference>
<dbReference type="EMBL" id="VTPC01001279">
    <property type="protein sequence ID" value="KAF2902496.1"/>
    <property type="molecule type" value="Genomic_DNA"/>
</dbReference>
<evidence type="ECO:0000313" key="1">
    <source>
        <dbReference type="EMBL" id="KAF2902496.1"/>
    </source>
</evidence>
<comment type="caution">
    <text evidence="1">The sequence shown here is derived from an EMBL/GenBank/DDBJ whole genome shotgun (WGS) entry which is preliminary data.</text>
</comment>
<evidence type="ECO:0000313" key="2">
    <source>
        <dbReference type="Proteomes" id="UP000801492"/>
    </source>
</evidence>
<sequence>MYAPSNDKMDEEVEEFYANVAEAMKITKKGEITIVLGNLNAKIGEGSDGELIKNDAIIRLYTWTFPRHTRENIIRNQIDYIMTSHYFKKFVKPVKTYSGTDIDSDHNPVVMDLKVQRFQKEQKGHRRQITKKIEIDKLKDQNTQTTIVENLENRMKDIRGPVTVQVESVWKDVKKAVIETQKQDIGYAKNEKKTRMNEFKNSY</sequence>
<name>A0A8K0DFS7_IGNLU</name>
<dbReference type="OrthoDB" id="6769313at2759"/>
<protein>
    <recommendedName>
        <fullName evidence="3">Craniofacial development protein 2-like</fullName>
    </recommendedName>
</protein>
<gene>
    <name evidence="1" type="ORF">ILUMI_03690</name>
</gene>
<proteinExistence type="predicted"/>
<reference evidence="1" key="1">
    <citation type="submission" date="2019-08" db="EMBL/GenBank/DDBJ databases">
        <title>The genome of the North American firefly Photinus pyralis.</title>
        <authorList>
            <consortium name="Photinus pyralis genome working group"/>
            <person name="Fallon T.R."/>
            <person name="Sander Lower S.E."/>
            <person name="Weng J.-K."/>
        </authorList>
    </citation>
    <scope>NUCLEOTIDE SEQUENCE</scope>
    <source>
        <strain evidence="1">TRF0915ILg1</strain>
        <tissue evidence="1">Whole body</tissue>
    </source>
</reference>
<dbReference type="AlphaFoldDB" id="A0A8K0DFS7"/>
<dbReference type="SUPFAM" id="SSF56219">
    <property type="entry name" value="DNase I-like"/>
    <property type="match status" value="1"/>
</dbReference>
<evidence type="ECO:0008006" key="3">
    <source>
        <dbReference type="Google" id="ProtNLM"/>
    </source>
</evidence>
<accession>A0A8K0DFS7</accession>
<dbReference type="Proteomes" id="UP000801492">
    <property type="component" value="Unassembled WGS sequence"/>
</dbReference>
<keyword evidence="2" id="KW-1185">Reference proteome</keyword>
<dbReference type="Gene3D" id="3.60.10.10">
    <property type="entry name" value="Endonuclease/exonuclease/phosphatase"/>
    <property type="match status" value="1"/>
</dbReference>
<organism evidence="1 2">
    <name type="scientific">Ignelater luminosus</name>
    <name type="common">Cucubano</name>
    <name type="synonym">Pyrophorus luminosus</name>
    <dbReference type="NCBI Taxonomy" id="2038154"/>
    <lineage>
        <taxon>Eukaryota</taxon>
        <taxon>Metazoa</taxon>
        <taxon>Ecdysozoa</taxon>
        <taxon>Arthropoda</taxon>
        <taxon>Hexapoda</taxon>
        <taxon>Insecta</taxon>
        <taxon>Pterygota</taxon>
        <taxon>Neoptera</taxon>
        <taxon>Endopterygota</taxon>
        <taxon>Coleoptera</taxon>
        <taxon>Polyphaga</taxon>
        <taxon>Elateriformia</taxon>
        <taxon>Elateroidea</taxon>
        <taxon>Elateridae</taxon>
        <taxon>Agrypninae</taxon>
        <taxon>Pyrophorini</taxon>
        <taxon>Ignelater</taxon>
    </lineage>
</organism>